<proteinExistence type="predicted"/>
<feature type="compositionally biased region" description="Basic and acidic residues" evidence="1">
    <location>
        <begin position="148"/>
        <end position="157"/>
    </location>
</feature>
<reference evidence="3" key="2">
    <citation type="submission" date="2023-03" db="EMBL/GenBank/DDBJ databases">
        <authorList>
            <person name="Inwood S.N."/>
            <person name="Skelly J.G."/>
            <person name="Guhlin J."/>
            <person name="Harrop T.W.R."/>
            <person name="Goldson S.G."/>
            <person name="Dearden P.K."/>
        </authorList>
    </citation>
    <scope>NUCLEOTIDE SEQUENCE</scope>
    <source>
        <strain evidence="3">Irish</strain>
        <tissue evidence="3">Whole body</tissue>
    </source>
</reference>
<dbReference type="AlphaFoldDB" id="A0AA39FYV0"/>
<dbReference type="Proteomes" id="UP001168990">
    <property type="component" value="Unassembled WGS sequence"/>
</dbReference>
<keyword evidence="2" id="KW-0472">Membrane</keyword>
<feature type="compositionally biased region" description="Basic residues" evidence="1">
    <location>
        <begin position="61"/>
        <end position="71"/>
    </location>
</feature>
<sequence>MDITRNPVSTTLSISSSARNCNGSSLAIPADPSWPKIPQRRLPHNNPGIIQQSTNYYSSPRKSRASLHHHSPTAWDTTAEINPSSASVSIADRLNHVLIRPPLTQKFTQQSREKRPAGCLDPRFHKQVTMQSSQAVTNQLESKSSSNRLREENRHQNNELSSDVNSSESSQCTIIPPALIEEKQKTNSENSAQSTDSNYNFSEKNDKLPGVNADVKTNYVEGKMDKSSMNHEEACEKMLLDAVQSVNIAQASNIINKSISLTDLPTSSNSNFDDVWKEFKSHFKCHMNSEQNVEQNDMLKAMMSRNKEENTDISESHSRLLQQNSQEKIDYHPADMINDSSLIIPMKTQQLLNDSYLQYYNKLTSYQQIATGNNNKKSQESTNSATTSIINKSNEFSKSNIRQTLDQCSALSSTMNISVLKQQVFSPMIANDTEPLFINNQVIESFCSSIADGASIVTRKDVKLLESSDQAPLFVYRDDNDDDDDSITSTETSFVQLTEQQESCNKSTKRIKVMRLGIIISIFVLLIVIFHLTIVFLKLPILDGILKTNWVKPDIDDNANNYFDFLIDNYFVASFRAAFLQIYQLVNYVLPQSPHTCGNCND</sequence>
<gene>
    <name evidence="3" type="ORF">PV328_002172</name>
</gene>
<evidence type="ECO:0000256" key="1">
    <source>
        <dbReference type="SAM" id="MobiDB-lite"/>
    </source>
</evidence>
<feature type="region of interest" description="Disordered" evidence="1">
    <location>
        <begin position="41"/>
        <end position="78"/>
    </location>
</feature>
<keyword evidence="2" id="KW-1133">Transmembrane helix</keyword>
<accession>A0AA39FYV0</accession>
<reference evidence="3" key="1">
    <citation type="journal article" date="2023" name="bioRxiv">
        <title>Scaffold-level genome assemblies of two parasitoid biocontrol wasps reveal the parthenogenesis mechanism and an associated novel virus.</title>
        <authorList>
            <person name="Inwood S."/>
            <person name="Skelly J."/>
            <person name="Guhlin J."/>
            <person name="Harrop T."/>
            <person name="Goldson S."/>
            <person name="Dearden P."/>
        </authorList>
    </citation>
    <scope>NUCLEOTIDE SEQUENCE</scope>
    <source>
        <strain evidence="3">Irish</strain>
        <tissue evidence="3">Whole body</tissue>
    </source>
</reference>
<evidence type="ECO:0000256" key="2">
    <source>
        <dbReference type="SAM" id="Phobius"/>
    </source>
</evidence>
<protein>
    <submittedName>
        <fullName evidence="3">Uncharacterized protein</fullName>
    </submittedName>
</protein>
<feature type="compositionally biased region" description="Polar residues" evidence="1">
    <location>
        <begin position="48"/>
        <end position="60"/>
    </location>
</feature>
<feature type="region of interest" description="Disordered" evidence="1">
    <location>
        <begin position="129"/>
        <end position="210"/>
    </location>
</feature>
<keyword evidence="2" id="KW-0812">Transmembrane</keyword>
<comment type="caution">
    <text evidence="3">The sequence shown here is derived from an EMBL/GenBank/DDBJ whole genome shotgun (WGS) entry which is preliminary data.</text>
</comment>
<feature type="compositionally biased region" description="Polar residues" evidence="1">
    <location>
        <begin position="187"/>
        <end position="202"/>
    </location>
</feature>
<dbReference type="EMBL" id="JAQQBS010000001">
    <property type="protein sequence ID" value="KAK0178198.1"/>
    <property type="molecule type" value="Genomic_DNA"/>
</dbReference>
<keyword evidence="4" id="KW-1185">Reference proteome</keyword>
<feature type="transmembrane region" description="Helical" evidence="2">
    <location>
        <begin position="513"/>
        <end position="537"/>
    </location>
</feature>
<feature type="compositionally biased region" description="Polar residues" evidence="1">
    <location>
        <begin position="129"/>
        <end position="147"/>
    </location>
</feature>
<evidence type="ECO:0000313" key="4">
    <source>
        <dbReference type="Proteomes" id="UP001168990"/>
    </source>
</evidence>
<organism evidence="3 4">
    <name type="scientific">Microctonus aethiopoides</name>
    <dbReference type="NCBI Taxonomy" id="144406"/>
    <lineage>
        <taxon>Eukaryota</taxon>
        <taxon>Metazoa</taxon>
        <taxon>Ecdysozoa</taxon>
        <taxon>Arthropoda</taxon>
        <taxon>Hexapoda</taxon>
        <taxon>Insecta</taxon>
        <taxon>Pterygota</taxon>
        <taxon>Neoptera</taxon>
        <taxon>Endopterygota</taxon>
        <taxon>Hymenoptera</taxon>
        <taxon>Apocrita</taxon>
        <taxon>Ichneumonoidea</taxon>
        <taxon>Braconidae</taxon>
        <taxon>Euphorinae</taxon>
        <taxon>Microctonus</taxon>
    </lineage>
</organism>
<feature type="compositionally biased region" description="Low complexity" evidence="1">
    <location>
        <begin position="158"/>
        <end position="170"/>
    </location>
</feature>
<name>A0AA39FYV0_9HYME</name>
<evidence type="ECO:0000313" key="3">
    <source>
        <dbReference type="EMBL" id="KAK0178198.1"/>
    </source>
</evidence>